<comment type="caution">
    <text evidence="17">The sequence shown here is derived from an EMBL/GenBank/DDBJ whole genome shotgun (WGS) entry which is preliminary data.</text>
</comment>
<accession>A0A5C7ID46</accession>
<comment type="pathway">
    <text evidence="3">Protein modification; protein ubiquitination.</text>
</comment>
<dbReference type="GO" id="GO:0030247">
    <property type="term" value="F:polysaccharide binding"/>
    <property type="evidence" value="ECO:0007669"/>
    <property type="project" value="InterPro"/>
</dbReference>
<dbReference type="InterPro" id="IPR025287">
    <property type="entry name" value="WAK_GUB"/>
</dbReference>
<evidence type="ECO:0000256" key="14">
    <source>
        <dbReference type="ARBA" id="ARBA00024209"/>
    </source>
</evidence>
<evidence type="ECO:0000256" key="15">
    <source>
        <dbReference type="SAM" id="SignalP"/>
    </source>
</evidence>
<sequence length="252" mass="28289">MSICSSIILIFLLSPYSESKSNYGVNNSTNIAYEFCQPTTCGRKGPVIRFPFRLNTQPVFCGLEGFELSCSSNNNTVLHLPSFNSSTNDFYVQEISYLDSIIAITDPNETTCPVKTLFSLNLTSFESPFLKIAYDNWEFTTVNCTEKIVQSSRLYRAAVGPIDCISDDKNFVYVISAFTEKNWPMDVLPPNCRILSRSKWIPGHKNIVKMAWEALGGCHRCEKSGNFCGFNITNSSTICVENEGNIISFYLN</sequence>
<dbReference type="Pfam" id="PF13947">
    <property type="entry name" value="GUB_WAK_bind"/>
    <property type="match status" value="1"/>
</dbReference>
<dbReference type="GO" id="GO:0016020">
    <property type="term" value="C:membrane"/>
    <property type="evidence" value="ECO:0007669"/>
    <property type="project" value="UniProtKB-SubCell"/>
</dbReference>
<evidence type="ECO:0000256" key="13">
    <source>
        <dbReference type="ARBA" id="ARBA00023136"/>
    </source>
</evidence>
<keyword evidence="12" id="KW-1133">Transmembrane helix</keyword>
<keyword evidence="10" id="KW-0833">Ubl conjugation pathway</keyword>
<keyword evidence="13" id="KW-0472">Membrane</keyword>
<evidence type="ECO:0000256" key="2">
    <source>
        <dbReference type="ARBA" id="ARBA00004167"/>
    </source>
</evidence>
<comment type="similarity">
    <text evidence="14">Belongs to the RING-type zinc finger family. ATL subfamily.</text>
</comment>
<evidence type="ECO:0000256" key="3">
    <source>
        <dbReference type="ARBA" id="ARBA00004906"/>
    </source>
</evidence>
<keyword evidence="11" id="KW-0862">Zinc</keyword>
<dbReference type="PANTHER" id="PTHR46279">
    <property type="entry name" value="RING/U-BOX SUPERFAMILY PROTEIN"/>
    <property type="match status" value="1"/>
</dbReference>
<dbReference type="Proteomes" id="UP000323000">
    <property type="component" value="Chromosome 3"/>
</dbReference>
<evidence type="ECO:0000256" key="11">
    <source>
        <dbReference type="ARBA" id="ARBA00022833"/>
    </source>
</evidence>
<dbReference type="AlphaFoldDB" id="A0A5C7ID46"/>
<evidence type="ECO:0000313" key="17">
    <source>
        <dbReference type="EMBL" id="TXG67253.1"/>
    </source>
</evidence>
<dbReference type="EMBL" id="VAHF01000003">
    <property type="protein sequence ID" value="TXG67253.1"/>
    <property type="molecule type" value="Genomic_DNA"/>
</dbReference>
<dbReference type="InterPro" id="IPR046948">
    <property type="entry name" value="ATL20-22-like"/>
</dbReference>
<keyword evidence="8 15" id="KW-0732">Signal</keyword>
<gene>
    <name evidence="17" type="ORF">EZV62_008528</name>
</gene>
<evidence type="ECO:0000256" key="1">
    <source>
        <dbReference type="ARBA" id="ARBA00000900"/>
    </source>
</evidence>
<keyword evidence="5" id="KW-0808">Transferase</keyword>
<organism evidence="17 18">
    <name type="scientific">Acer yangbiense</name>
    <dbReference type="NCBI Taxonomy" id="1000413"/>
    <lineage>
        <taxon>Eukaryota</taxon>
        <taxon>Viridiplantae</taxon>
        <taxon>Streptophyta</taxon>
        <taxon>Embryophyta</taxon>
        <taxon>Tracheophyta</taxon>
        <taxon>Spermatophyta</taxon>
        <taxon>Magnoliopsida</taxon>
        <taxon>eudicotyledons</taxon>
        <taxon>Gunneridae</taxon>
        <taxon>Pentapetalae</taxon>
        <taxon>rosids</taxon>
        <taxon>malvids</taxon>
        <taxon>Sapindales</taxon>
        <taxon>Sapindaceae</taxon>
        <taxon>Hippocastanoideae</taxon>
        <taxon>Acereae</taxon>
        <taxon>Acer</taxon>
    </lineage>
</organism>
<protein>
    <recommendedName>
        <fullName evidence="4">RING-type E3 ubiquitin transferase</fullName>
        <ecNumber evidence="4">2.3.2.27</ecNumber>
    </recommendedName>
</protein>
<feature type="domain" description="Wall-associated receptor kinase galacturonan-binding" evidence="16">
    <location>
        <begin position="36"/>
        <end position="106"/>
    </location>
</feature>
<comment type="subcellular location">
    <subcellularLocation>
        <location evidence="2">Membrane</location>
        <topology evidence="2">Single-pass membrane protein</topology>
    </subcellularLocation>
</comment>
<name>A0A5C7ID46_9ROSI</name>
<dbReference type="PANTHER" id="PTHR46279:SF10">
    <property type="entry name" value="RING-TYPE E3 UBIQUITIN TRANSFERASE"/>
    <property type="match status" value="1"/>
</dbReference>
<evidence type="ECO:0000259" key="16">
    <source>
        <dbReference type="Pfam" id="PF13947"/>
    </source>
</evidence>
<feature type="chain" id="PRO_5022709404" description="RING-type E3 ubiquitin transferase" evidence="15">
    <location>
        <begin position="20"/>
        <end position="252"/>
    </location>
</feature>
<proteinExistence type="inferred from homology"/>
<comment type="catalytic activity">
    <reaction evidence="1">
        <text>S-ubiquitinyl-[E2 ubiquitin-conjugating enzyme]-L-cysteine + [acceptor protein]-L-lysine = [E2 ubiquitin-conjugating enzyme]-L-cysteine + N(6)-ubiquitinyl-[acceptor protein]-L-lysine.</text>
        <dbReference type="EC" id="2.3.2.27"/>
    </reaction>
</comment>
<feature type="signal peptide" evidence="15">
    <location>
        <begin position="1"/>
        <end position="19"/>
    </location>
</feature>
<reference evidence="18" key="1">
    <citation type="journal article" date="2019" name="Gigascience">
        <title>De novo genome assembly of the endangered Acer yangbiense, a plant species with extremely small populations endemic to Yunnan Province, China.</title>
        <authorList>
            <person name="Yang J."/>
            <person name="Wariss H.M."/>
            <person name="Tao L."/>
            <person name="Zhang R."/>
            <person name="Yun Q."/>
            <person name="Hollingsworth P."/>
            <person name="Dao Z."/>
            <person name="Luo G."/>
            <person name="Guo H."/>
            <person name="Ma Y."/>
            <person name="Sun W."/>
        </authorList>
    </citation>
    <scope>NUCLEOTIDE SEQUENCE [LARGE SCALE GENOMIC DNA]</scope>
    <source>
        <strain evidence="18">cv. Malutang</strain>
    </source>
</reference>
<evidence type="ECO:0000256" key="9">
    <source>
        <dbReference type="ARBA" id="ARBA00022771"/>
    </source>
</evidence>
<evidence type="ECO:0000256" key="7">
    <source>
        <dbReference type="ARBA" id="ARBA00022723"/>
    </source>
</evidence>
<dbReference type="EC" id="2.3.2.27" evidence="4"/>
<keyword evidence="9" id="KW-0863">Zinc-finger</keyword>
<keyword evidence="7" id="KW-0479">Metal-binding</keyword>
<evidence type="ECO:0000256" key="4">
    <source>
        <dbReference type="ARBA" id="ARBA00012483"/>
    </source>
</evidence>
<evidence type="ECO:0000256" key="5">
    <source>
        <dbReference type="ARBA" id="ARBA00022679"/>
    </source>
</evidence>
<evidence type="ECO:0000256" key="10">
    <source>
        <dbReference type="ARBA" id="ARBA00022786"/>
    </source>
</evidence>
<evidence type="ECO:0000256" key="8">
    <source>
        <dbReference type="ARBA" id="ARBA00022729"/>
    </source>
</evidence>
<evidence type="ECO:0000256" key="12">
    <source>
        <dbReference type="ARBA" id="ARBA00022989"/>
    </source>
</evidence>
<evidence type="ECO:0000256" key="6">
    <source>
        <dbReference type="ARBA" id="ARBA00022692"/>
    </source>
</evidence>
<dbReference type="OrthoDB" id="547665at2759"/>
<keyword evidence="18" id="KW-1185">Reference proteome</keyword>
<evidence type="ECO:0000313" key="18">
    <source>
        <dbReference type="Proteomes" id="UP000323000"/>
    </source>
</evidence>
<dbReference type="GO" id="GO:0061630">
    <property type="term" value="F:ubiquitin protein ligase activity"/>
    <property type="evidence" value="ECO:0007669"/>
    <property type="project" value="UniProtKB-EC"/>
</dbReference>
<dbReference type="GO" id="GO:0008270">
    <property type="term" value="F:zinc ion binding"/>
    <property type="evidence" value="ECO:0007669"/>
    <property type="project" value="UniProtKB-KW"/>
</dbReference>
<keyword evidence="6" id="KW-0812">Transmembrane</keyword>